<comment type="catalytic activity">
    <reaction evidence="10">
        <text>N(4)-(alpha-D-Man-(1-&gt;2)-alpha-D-Man-(1-&gt;2)-alpha-D-Man-(1-&gt;3)-[alpha-D-Man-(1-&gt;2)-alpha-D-Man-(1-&gt;3)-[alpha-D-Man-(1-&gt;2)-alpha-D-Man-(1-&gt;6)]-alpha-D-Man-(1-&gt;6)]-beta-D-Man-(1-&gt;4)-beta-D-GlcNAc-(1-&gt;4)-beta-D-GlcNAc)-L-asparaginyl-[protein] (N-glucan mannose isomer 9A1,2,3B1,2,3) + 4 H2O = N(4)-(alpha-D-Man-(1-&gt;3)-[alpha-D-Man-(1-&gt;3)-[alpha-D-Man-(1-&gt;6)]-alpha-D-Man-(1-&gt;6)]-beta-D-Man-(1-&gt;4)-beta-D-GlcNAc-(1-&gt;4)-beta-D-GlcNAc)-L-asparaginyl-[protein] (N-glucan mannose isomer 5A1,2) + 4 beta-D-mannose</text>
        <dbReference type="Rhea" id="RHEA:56008"/>
        <dbReference type="Rhea" id="RHEA-COMP:14356"/>
        <dbReference type="Rhea" id="RHEA-COMP:14367"/>
        <dbReference type="ChEBI" id="CHEBI:15377"/>
        <dbReference type="ChEBI" id="CHEBI:28563"/>
        <dbReference type="ChEBI" id="CHEBI:59087"/>
        <dbReference type="ChEBI" id="CHEBI:139493"/>
        <dbReference type="EC" id="3.2.1.113"/>
    </reaction>
</comment>
<keyword evidence="6" id="KW-1015">Disulfide bond</keyword>
<dbReference type="AlphaFoldDB" id="A0A0P7BLX8"/>
<dbReference type="GO" id="GO:0016020">
    <property type="term" value="C:membrane"/>
    <property type="evidence" value="ECO:0007669"/>
    <property type="project" value="InterPro"/>
</dbReference>
<evidence type="ECO:0000256" key="1">
    <source>
        <dbReference type="ARBA" id="ARBA00001913"/>
    </source>
</evidence>
<keyword evidence="12" id="KW-0479">Metal-binding</keyword>
<evidence type="ECO:0000256" key="4">
    <source>
        <dbReference type="ARBA" id="ARBA00022729"/>
    </source>
</evidence>
<dbReference type="EMBL" id="LKCW01000070">
    <property type="protein sequence ID" value="KPM41153.1"/>
    <property type="molecule type" value="Genomic_DNA"/>
</dbReference>
<dbReference type="EC" id="3.2.1.-" evidence="13"/>
<dbReference type="Gene3D" id="1.50.10.10">
    <property type="match status" value="1"/>
</dbReference>
<comment type="caution">
    <text evidence="14">The sequence shown here is derived from an EMBL/GenBank/DDBJ whole genome shotgun (WGS) entry which is preliminary data.</text>
</comment>
<dbReference type="GO" id="GO:0005509">
    <property type="term" value="F:calcium ion binding"/>
    <property type="evidence" value="ECO:0007669"/>
    <property type="project" value="InterPro"/>
</dbReference>
<dbReference type="InterPro" id="IPR050749">
    <property type="entry name" value="Glycosyl_Hydrolase_47"/>
</dbReference>
<dbReference type="GO" id="GO:0005975">
    <property type="term" value="P:carbohydrate metabolic process"/>
    <property type="evidence" value="ECO:0007669"/>
    <property type="project" value="InterPro"/>
</dbReference>
<dbReference type="FunFam" id="1.50.10.10:FF:000047">
    <property type="entry name" value="Mannosyl-oligosaccharide alpha-1,2-mannosidase"/>
    <property type="match status" value="1"/>
</dbReference>
<keyword evidence="4" id="KW-0732">Signal</keyword>
<keyword evidence="15" id="KW-1185">Reference proteome</keyword>
<dbReference type="UniPathway" id="UPA00378"/>
<evidence type="ECO:0000256" key="3">
    <source>
        <dbReference type="ARBA" id="ARBA00007658"/>
    </source>
</evidence>
<dbReference type="Proteomes" id="UP000050424">
    <property type="component" value="Unassembled WGS sequence"/>
</dbReference>
<gene>
    <name evidence="14" type="ORF">AK830_g5405</name>
</gene>
<evidence type="ECO:0000256" key="7">
    <source>
        <dbReference type="ARBA" id="ARBA00023180"/>
    </source>
</evidence>
<dbReference type="PANTHER" id="PTHR11742">
    <property type="entry name" value="MANNOSYL-OLIGOSACCHARIDE ALPHA-1,2-MANNOSIDASE-RELATED"/>
    <property type="match status" value="1"/>
</dbReference>
<comment type="catalytic activity">
    <reaction evidence="9">
        <text>N(4)-(alpha-D-Man-(1-&gt;2)-alpha-D-Man-(1-&gt;2)-alpha-D-Man-(1-&gt;3)-[alpha-D-Man-(1-&gt;3)-[alpha-D-Man-(1-&gt;2)-alpha-D-Man-(1-&gt;6)]-alpha-D-Man-(1-&gt;6)]-beta-D-Man-(1-&gt;4)-beta-D-GlcNAc-(1-&gt;4)-beta-D-GlcNAc)-L-asparaginyl-[protein] (N-glucan mannose isomer 8A1,2,3B1,3) + 3 H2O = N(4)-(alpha-D-Man-(1-&gt;3)-[alpha-D-Man-(1-&gt;3)-[alpha-D-Man-(1-&gt;6)]-alpha-D-Man-(1-&gt;6)]-beta-D-Man-(1-&gt;4)-beta-D-GlcNAc-(1-&gt;4)-beta-D-GlcNAc)-L-asparaginyl-[protein] (N-glucan mannose isomer 5A1,2) + 3 beta-D-mannose</text>
        <dbReference type="Rhea" id="RHEA:56028"/>
        <dbReference type="Rhea" id="RHEA-COMP:14358"/>
        <dbReference type="Rhea" id="RHEA-COMP:14367"/>
        <dbReference type="ChEBI" id="CHEBI:15377"/>
        <dbReference type="ChEBI" id="CHEBI:28563"/>
        <dbReference type="ChEBI" id="CHEBI:59087"/>
        <dbReference type="ChEBI" id="CHEBI:60628"/>
        <dbReference type="EC" id="3.2.1.113"/>
    </reaction>
</comment>
<keyword evidence="12" id="KW-0106">Calcium</keyword>
<dbReference type="GO" id="GO:0004571">
    <property type="term" value="F:mannosyl-oligosaccharide 1,2-alpha-mannosidase activity"/>
    <property type="evidence" value="ECO:0007669"/>
    <property type="project" value="UniProtKB-EC"/>
</dbReference>
<dbReference type="PRINTS" id="PR00747">
    <property type="entry name" value="GLYHDRLASE47"/>
</dbReference>
<organism evidence="14 15">
    <name type="scientific">Neonectria ditissima</name>
    <dbReference type="NCBI Taxonomy" id="78410"/>
    <lineage>
        <taxon>Eukaryota</taxon>
        <taxon>Fungi</taxon>
        <taxon>Dikarya</taxon>
        <taxon>Ascomycota</taxon>
        <taxon>Pezizomycotina</taxon>
        <taxon>Sordariomycetes</taxon>
        <taxon>Hypocreomycetidae</taxon>
        <taxon>Hypocreales</taxon>
        <taxon>Nectriaceae</taxon>
        <taxon>Neonectria</taxon>
    </lineage>
</organism>
<evidence type="ECO:0000256" key="2">
    <source>
        <dbReference type="ARBA" id="ARBA00004922"/>
    </source>
</evidence>
<evidence type="ECO:0000313" key="15">
    <source>
        <dbReference type="Proteomes" id="UP000050424"/>
    </source>
</evidence>
<dbReference type="InterPro" id="IPR001382">
    <property type="entry name" value="Glyco_hydro_47"/>
</dbReference>
<feature type="active site" evidence="11">
    <location>
        <position position="279"/>
    </location>
</feature>
<feature type="binding site" evidence="12">
    <location>
        <position position="530"/>
    </location>
    <ligand>
        <name>Ca(2+)</name>
        <dbReference type="ChEBI" id="CHEBI:29108"/>
    </ligand>
</feature>
<reference evidence="14 15" key="1">
    <citation type="submission" date="2015-09" db="EMBL/GenBank/DDBJ databases">
        <title>Draft genome of a European isolate of the apple canker pathogen Neonectria ditissima.</title>
        <authorList>
            <person name="Gomez-Cortecero A."/>
            <person name="Harrison R.J."/>
            <person name="Armitage A.D."/>
        </authorList>
    </citation>
    <scope>NUCLEOTIDE SEQUENCE [LARGE SCALE GENOMIC DNA]</scope>
    <source>
        <strain evidence="14 15">R09/05</strain>
    </source>
</reference>
<evidence type="ECO:0000256" key="11">
    <source>
        <dbReference type="PIRSR" id="PIRSR601382-1"/>
    </source>
</evidence>
<evidence type="ECO:0000256" key="9">
    <source>
        <dbReference type="ARBA" id="ARBA00047669"/>
    </source>
</evidence>
<dbReference type="GO" id="GO:0005783">
    <property type="term" value="C:endoplasmic reticulum"/>
    <property type="evidence" value="ECO:0007669"/>
    <property type="project" value="TreeGrafter"/>
</dbReference>
<dbReference type="PANTHER" id="PTHR11742:SF101">
    <property type="entry name" value="MANNOSYL-OLIGOSACCHARIDE ALPHA-1,2-MANNOSIDASE 1B"/>
    <property type="match status" value="1"/>
</dbReference>
<evidence type="ECO:0000313" key="14">
    <source>
        <dbReference type="EMBL" id="KPM41153.1"/>
    </source>
</evidence>
<evidence type="ECO:0000256" key="6">
    <source>
        <dbReference type="ARBA" id="ARBA00023157"/>
    </source>
</evidence>
<feature type="active site" description="Proton donor" evidence="11">
    <location>
        <position position="134"/>
    </location>
</feature>
<dbReference type="GO" id="GO:0036503">
    <property type="term" value="P:ERAD pathway"/>
    <property type="evidence" value="ECO:0007669"/>
    <property type="project" value="UniProtKB-ARBA"/>
</dbReference>
<name>A0A0P7BLX8_9HYPO</name>
<proteinExistence type="inferred from homology"/>
<protein>
    <recommendedName>
        <fullName evidence="13">alpha-1,2-Mannosidase</fullName>
        <ecNumber evidence="13">3.2.1.-</ecNumber>
    </recommendedName>
</protein>
<keyword evidence="5 13" id="KW-0378">Hydrolase</keyword>
<evidence type="ECO:0000256" key="13">
    <source>
        <dbReference type="RuleBase" id="RU361193"/>
    </source>
</evidence>
<accession>A0A0P7BLX8</accession>
<comment type="cofactor">
    <cofactor evidence="1 12">
        <name>Ca(2+)</name>
        <dbReference type="ChEBI" id="CHEBI:29108"/>
    </cofactor>
</comment>
<keyword evidence="7" id="KW-0325">Glycoprotein</keyword>
<dbReference type="OrthoDB" id="8118055at2759"/>
<sequence length="540" mass="61020">MKRPVPRVFLWLGAAFVSYHVVTFLFHTGSEPTPASHSKLVATRGDIQKATAIKEIFRFSWDQYEKYAFPHDTLRPLDKTYENDRNGWGATAVDGLSTAIIMNEGEIVDKILRQIAKTDFTMTAEDNQVISLFETTIRYLGGLLSAYDLLSGPFKNLVKQPELRDILLEKAVTLADSLSIAFDTPSGVPDDEIIFNPEPRRVGNLDSSITCIGTLVLEWTRLSDLTGNLTYAALAQRAQAHLIHPKPEGFRLPGLVGTYVRLNDGLFEDYQAGWGGGSDSYYEYLIKMYAYDPVAFVEYKDSWVAAAESSMKYLASHPTSRTDLTFLGEFRGNSTVPMSSHLASVCGGSFVLGGLLLQNQTFVDFGLELSKSYYEVYRQSPSGIGPEEFRWVDDHQELTRAEANRLPSKRWKTFYETSGYWPTNGEYILRPETIESLYHSYRATGDRQWQTWAWEAFEALNQRTRAEGGFAGLNNVMKMQGGDKGVGMKQIDKMESFWLAETLKYLYLIFAEDAEYQVTSDGRMKYVFTTEAHPSYGDYS</sequence>
<comment type="similarity">
    <text evidence="3 13">Belongs to the glycosyl hydrolase 47 family.</text>
</comment>
<dbReference type="Pfam" id="PF01532">
    <property type="entry name" value="Glyco_hydro_47"/>
    <property type="match status" value="1"/>
</dbReference>
<dbReference type="SUPFAM" id="SSF48225">
    <property type="entry name" value="Seven-hairpin glycosidases"/>
    <property type="match status" value="1"/>
</dbReference>
<feature type="active site" evidence="11">
    <location>
        <position position="432"/>
    </location>
</feature>
<evidence type="ECO:0000256" key="8">
    <source>
        <dbReference type="ARBA" id="ARBA00023295"/>
    </source>
</evidence>
<evidence type="ECO:0000256" key="12">
    <source>
        <dbReference type="PIRSR" id="PIRSR601382-2"/>
    </source>
</evidence>
<evidence type="ECO:0000256" key="10">
    <source>
        <dbReference type="ARBA" id="ARBA00048605"/>
    </source>
</evidence>
<dbReference type="InterPro" id="IPR036026">
    <property type="entry name" value="Seven-hairpin_glycosidases"/>
</dbReference>
<evidence type="ECO:0000256" key="5">
    <source>
        <dbReference type="ARBA" id="ARBA00022801"/>
    </source>
</evidence>
<comment type="pathway">
    <text evidence="2">Protein modification; protein glycosylation.</text>
</comment>
<feature type="active site" description="Proton donor" evidence="11">
    <location>
        <position position="387"/>
    </location>
</feature>
<dbReference type="STRING" id="78410.A0A0P7BLX8"/>
<keyword evidence="8 13" id="KW-0326">Glycosidase</keyword>
<dbReference type="InterPro" id="IPR012341">
    <property type="entry name" value="6hp_glycosidase-like_sf"/>
</dbReference>